<feature type="domain" description="DUF7492" evidence="2">
    <location>
        <begin position="18"/>
        <end position="250"/>
    </location>
</feature>
<feature type="signal peptide" evidence="1">
    <location>
        <begin position="1"/>
        <end position="18"/>
    </location>
</feature>
<feature type="chain" id="PRO_5002525917" description="DUF7492 domain-containing protein" evidence="1">
    <location>
        <begin position="19"/>
        <end position="272"/>
    </location>
</feature>
<proteinExistence type="predicted"/>
<sequence length="272" mass="30260">MSWKQVTSFLALVGGSLSHSWVEQLMVFDENGKMVGSPGYPRGAVSRQNPSFNDLQMQHLITNGGGEHKYAGRICKETQAIGNYTSSLPSLQAWPGAFIALRYQENGHVTLPELSPHKRSSGSVFIYGTTQSSNDDLLDSIHQVWNEDGTGGDRRGRLIATRGFDDGQCYQINQGPISRERQEKYPKTASDPQGADLWCQNDIQLPHDIGPRYSIYWVWDWPTEPYSAAPKGSMEVYTTCIDIDIDPGISPTRLTFKAEQDLNFAGIKGQLN</sequence>
<gene>
    <name evidence="3" type="ORF">HIM_07750</name>
</gene>
<dbReference type="InterPro" id="IPR055915">
    <property type="entry name" value="DUF7492"/>
</dbReference>
<accession>A0A0F7ZHK6</accession>
<dbReference type="EMBL" id="KQ030541">
    <property type="protein sequence ID" value="KJZ72806.1"/>
    <property type="molecule type" value="Genomic_DNA"/>
</dbReference>
<keyword evidence="1" id="KW-0732">Signal</keyword>
<dbReference type="AlphaFoldDB" id="A0A0F7ZHK6"/>
<protein>
    <recommendedName>
        <fullName evidence="2">DUF7492 domain-containing protein</fullName>
    </recommendedName>
</protein>
<evidence type="ECO:0000256" key="1">
    <source>
        <dbReference type="SAM" id="SignalP"/>
    </source>
</evidence>
<evidence type="ECO:0000313" key="4">
    <source>
        <dbReference type="Proteomes" id="UP000054481"/>
    </source>
</evidence>
<dbReference type="Pfam" id="PF24320">
    <property type="entry name" value="DUF7492"/>
    <property type="match status" value="1"/>
</dbReference>
<keyword evidence="4" id="KW-1185">Reference proteome</keyword>
<reference evidence="3 4" key="1">
    <citation type="journal article" date="2014" name="Genome Biol. Evol.">
        <title>Comparative genomics and transcriptomics analyses reveal divergent lifestyle features of nematode endoparasitic fungus Hirsutella minnesotensis.</title>
        <authorList>
            <person name="Lai Y."/>
            <person name="Liu K."/>
            <person name="Zhang X."/>
            <person name="Zhang X."/>
            <person name="Li K."/>
            <person name="Wang N."/>
            <person name="Shu C."/>
            <person name="Wu Y."/>
            <person name="Wang C."/>
            <person name="Bushley K.E."/>
            <person name="Xiang M."/>
            <person name="Liu X."/>
        </authorList>
    </citation>
    <scope>NUCLEOTIDE SEQUENCE [LARGE SCALE GENOMIC DNA]</scope>
    <source>
        <strain evidence="3 4">3608</strain>
    </source>
</reference>
<organism evidence="3 4">
    <name type="scientific">Hirsutella minnesotensis 3608</name>
    <dbReference type="NCBI Taxonomy" id="1043627"/>
    <lineage>
        <taxon>Eukaryota</taxon>
        <taxon>Fungi</taxon>
        <taxon>Dikarya</taxon>
        <taxon>Ascomycota</taxon>
        <taxon>Pezizomycotina</taxon>
        <taxon>Sordariomycetes</taxon>
        <taxon>Hypocreomycetidae</taxon>
        <taxon>Hypocreales</taxon>
        <taxon>Ophiocordycipitaceae</taxon>
        <taxon>Hirsutella</taxon>
    </lineage>
</organism>
<evidence type="ECO:0000313" key="3">
    <source>
        <dbReference type="EMBL" id="KJZ72806.1"/>
    </source>
</evidence>
<name>A0A0F7ZHK6_9HYPO</name>
<evidence type="ECO:0000259" key="2">
    <source>
        <dbReference type="Pfam" id="PF24320"/>
    </source>
</evidence>
<dbReference type="Proteomes" id="UP000054481">
    <property type="component" value="Unassembled WGS sequence"/>
</dbReference>
<dbReference type="OrthoDB" id="64281at2759"/>